<keyword evidence="3 5" id="KW-1133">Transmembrane helix</keyword>
<evidence type="ECO:0000256" key="5">
    <source>
        <dbReference type="SAM" id="Phobius"/>
    </source>
</evidence>
<feature type="transmembrane region" description="Helical" evidence="5">
    <location>
        <begin position="398"/>
        <end position="423"/>
    </location>
</feature>
<dbReference type="AlphaFoldDB" id="W7TLD9"/>
<keyword evidence="8" id="KW-1185">Reference proteome</keyword>
<comment type="caution">
    <text evidence="7">The sequence shown here is derived from an EMBL/GenBank/DDBJ whole genome shotgun (WGS) entry which is preliminary data.</text>
</comment>
<sequence>MMIQEDNDRIVHTEFPLSSRKKRQRAAKHSINVLKSFLGSNYLSIPFAVAAAGSLFGPLLIAIIAFISGFGCLLLVRIRKDLLRQHRQIDVNGDGTCVVETYAQVAGVVLGSAGYYVVEAFLILTQAGYCIGYVIYMSTALRQFTGASLSQQVITFGLLFPSLVCLCLVPDLKHFLPFSFASNIALLMGFLAIIAACISHARAIGTFDLSWGISDIHKIPLAFGNIVASFEGIGTILSVEGSMAKDQSRETYPPLLRKTLLLVTLLFSLFGIVGLGAYGEELCSVILNNISRGAYADAARGCLIVGLFFTYGFQMYPVFEMIDLRLFPNEGPDHASFSEVSPLLTTGDNHSLDISWESCGNDLRRHRMKMTAKYVGVRVGLVLTTSIIAYFVPEFELLVALIGSVGAGMLAFVVPGILGLVLYRNSALFYHKLSYISLIILGVVGGSIGAAYALHDLIQGHSQC</sequence>
<dbReference type="EMBL" id="AZIL01001305">
    <property type="protein sequence ID" value="EWM24318.1"/>
    <property type="molecule type" value="Genomic_DNA"/>
</dbReference>
<feature type="transmembrane region" description="Helical" evidence="5">
    <location>
        <begin position="374"/>
        <end position="392"/>
    </location>
</feature>
<keyword evidence="2 5" id="KW-0812">Transmembrane</keyword>
<dbReference type="GO" id="GO:0015179">
    <property type="term" value="F:L-amino acid transmembrane transporter activity"/>
    <property type="evidence" value="ECO:0007669"/>
    <property type="project" value="TreeGrafter"/>
</dbReference>
<feature type="transmembrane region" description="Helical" evidence="5">
    <location>
        <begin position="181"/>
        <end position="201"/>
    </location>
</feature>
<feature type="transmembrane region" description="Helical" evidence="5">
    <location>
        <begin position="116"/>
        <end position="137"/>
    </location>
</feature>
<dbReference type="PANTHER" id="PTHR22950:SF681">
    <property type="entry name" value="SH2 DOMAIN-CONTAINING PROTEIN"/>
    <property type="match status" value="1"/>
</dbReference>
<evidence type="ECO:0000259" key="6">
    <source>
        <dbReference type="Pfam" id="PF01490"/>
    </source>
</evidence>
<gene>
    <name evidence="7" type="ORF">Naga_100047g43</name>
</gene>
<feature type="transmembrane region" description="Helical" evidence="5">
    <location>
        <begin position="30"/>
        <end position="49"/>
    </location>
</feature>
<feature type="transmembrane region" description="Helical" evidence="5">
    <location>
        <begin position="149"/>
        <end position="169"/>
    </location>
</feature>
<evidence type="ECO:0000256" key="2">
    <source>
        <dbReference type="ARBA" id="ARBA00022692"/>
    </source>
</evidence>
<reference evidence="7 8" key="1">
    <citation type="journal article" date="2014" name="Mol. Plant">
        <title>Chromosome Scale Genome Assembly and Transcriptome Profiling of Nannochloropsis gaditana in Nitrogen Depletion.</title>
        <authorList>
            <person name="Corteggiani Carpinelli E."/>
            <person name="Telatin A."/>
            <person name="Vitulo N."/>
            <person name="Forcato C."/>
            <person name="D'Angelo M."/>
            <person name="Schiavon R."/>
            <person name="Vezzi A."/>
            <person name="Giacometti G.M."/>
            <person name="Morosinotto T."/>
            <person name="Valle G."/>
        </authorList>
    </citation>
    <scope>NUCLEOTIDE SEQUENCE [LARGE SCALE GENOMIC DNA]</scope>
    <source>
        <strain evidence="7 8">B-31</strain>
    </source>
</reference>
<dbReference type="Proteomes" id="UP000019335">
    <property type="component" value="Chromosome 14"/>
</dbReference>
<accession>W7TLD9</accession>
<dbReference type="InterPro" id="IPR013057">
    <property type="entry name" value="AA_transpt_TM"/>
</dbReference>
<dbReference type="Pfam" id="PF01490">
    <property type="entry name" value="Aa_trans"/>
    <property type="match status" value="1"/>
</dbReference>
<evidence type="ECO:0000256" key="1">
    <source>
        <dbReference type="ARBA" id="ARBA00004141"/>
    </source>
</evidence>
<evidence type="ECO:0000313" key="7">
    <source>
        <dbReference type="EMBL" id="EWM24318.1"/>
    </source>
</evidence>
<dbReference type="OrthoDB" id="1684102at2759"/>
<feature type="transmembrane region" description="Helical" evidence="5">
    <location>
        <begin position="435"/>
        <end position="454"/>
    </location>
</feature>
<comment type="subcellular location">
    <subcellularLocation>
        <location evidence="1">Membrane</location>
        <topology evidence="1">Multi-pass membrane protein</topology>
    </subcellularLocation>
</comment>
<keyword evidence="4 5" id="KW-0472">Membrane</keyword>
<feature type="transmembrane region" description="Helical" evidence="5">
    <location>
        <begin position="221"/>
        <end position="239"/>
    </location>
</feature>
<feature type="transmembrane region" description="Helical" evidence="5">
    <location>
        <begin position="260"/>
        <end position="278"/>
    </location>
</feature>
<name>W7TLD9_9STRA</name>
<evidence type="ECO:0000256" key="4">
    <source>
        <dbReference type="ARBA" id="ARBA00023136"/>
    </source>
</evidence>
<feature type="transmembrane region" description="Helical" evidence="5">
    <location>
        <begin position="298"/>
        <end position="319"/>
    </location>
</feature>
<organism evidence="7 8">
    <name type="scientific">Nannochloropsis gaditana</name>
    <dbReference type="NCBI Taxonomy" id="72520"/>
    <lineage>
        <taxon>Eukaryota</taxon>
        <taxon>Sar</taxon>
        <taxon>Stramenopiles</taxon>
        <taxon>Ochrophyta</taxon>
        <taxon>Eustigmatophyceae</taxon>
        <taxon>Eustigmatales</taxon>
        <taxon>Monodopsidaceae</taxon>
        <taxon>Nannochloropsis</taxon>
    </lineage>
</organism>
<protein>
    <submittedName>
        <fullName evidence="7">Amino acid transporter, transmembrane</fullName>
    </submittedName>
</protein>
<evidence type="ECO:0000313" key="8">
    <source>
        <dbReference type="Proteomes" id="UP000019335"/>
    </source>
</evidence>
<feature type="domain" description="Amino acid transporter transmembrane" evidence="6">
    <location>
        <begin position="27"/>
        <end position="444"/>
    </location>
</feature>
<proteinExistence type="predicted"/>
<dbReference type="GO" id="GO:0016020">
    <property type="term" value="C:membrane"/>
    <property type="evidence" value="ECO:0007669"/>
    <property type="project" value="UniProtKB-SubCell"/>
</dbReference>
<feature type="transmembrane region" description="Helical" evidence="5">
    <location>
        <begin position="55"/>
        <end position="76"/>
    </location>
</feature>
<evidence type="ECO:0000256" key="3">
    <source>
        <dbReference type="ARBA" id="ARBA00022989"/>
    </source>
</evidence>
<dbReference type="PANTHER" id="PTHR22950">
    <property type="entry name" value="AMINO ACID TRANSPORTER"/>
    <property type="match status" value="1"/>
</dbReference>